<keyword evidence="15" id="KW-1185">Reference proteome</keyword>
<dbReference type="InterPro" id="IPR048634">
    <property type="entry name" value="SecD_SecF_C"/>
</dbReference>
<feature type="transmembrane region" description="Helical" evidence="12">
    <location>
        <begin position="195"/>
        <end position="216"/>
    </location>
</feature>
<dbReference type="Proteomes" id="UP000298714">
    <property type="component" value="Chromosome"/>
</dbReference>
<dbReference type="PANTHER" id="PTHR30081">
    <property type="entry name" value="PROTEIN-EXPORT MEMBRANE PROTEIN SEC"/>
    <property type="match status" value="1"/>
</dbReference>
<dbReference type="GO" id="GO:0006605">
    <property type="term" value="P:protein targeting"/>
    <property type="evidence" value="ECO:0007669"/>
    <property type="project" value="UniProtKB-UniRule"/>
</dbReference>
<keyword evidence="4 12" id="KW-0812">Transmembrane</keyword>
<reference evidence="15" key="1">
    <citation type="submission" date="2019-04" db="EMBL/GenBank/DDBJ databases">
        <title>Complete genome sequence of Sphingomonas sp. W1-2-3.</title>
        <authorList>
            <person name="Im W.T."/>
        </authorList>
    </citation>
    <scope>NUCLEOTIDE SEQUENCE [LARGE SCALE GENOMIC DNA]</scope>
    <source>
        <strain evidence="15">W1-2-3</strain>
    </source>
</reference>
<feature type="transmembrane region" description="Helical" evidence="12">
    <location>
        <begin position="167"/>
        <end position="188"/>
    </location>
</feature>
<comment type="similarity">
    <text evidence="12">Belongs to the SecD/SecF family. SecF subfamily.</text>
</comment>
<comment type="function">
    <text evidence="9 12">Part of the Sec protein translocase complex. Interacts with the SecYEG preprotein conducting channel. SecDF uses the proton motive force (PMF) to complete protein translocation after the ATP-dependent function of SecA.</text>
</comment>
<feature type="domain" description="Protein export membrane protein SecD/SecF C-terminal" evidence="13">
    <location>
        <begin position="118"/>
        <end position="298"/>
    </location>
</feature>
<accession>A0A4D7C9F4</accession>
<dbReference type="GO" id="GO:0065002">
    <property type="term" value="P:intracellular protein transmembrane transport"/>
    <property type="evidence" value="ECO:0007669"/>
    <property type="project" value="UniProtKB-UniRule"/>
</dbReference>
<evidence type="ECO:0000256" key="1">
    <source>
        <dbReference type="ARBA" id="ARBA00004651"/>
    </source>
</evidence>
<evidence type="ECO:0000259" key="13">
    <source>
        <dbReference type="Pfam" id="PF02355"/>
    </source>
</evidence>
<keyword evidence="8 12" id="KW-0472">Membrane</keyword>
<dbReference type="Pfam" id="PF02355">
    <property type="entry name" value="SecD_SecF_C"/>
    <property type="match status" value="1"/>
</dbReference>
<dbReference type="EMBL" id="CP039704">
    <property type="protein sequence ID" value="QCI79527.1"/>
    <property type="molecule type" value="Genomic_DNA"/>
</dbReference>
<evidence type="ECO:0000256" key="3">
    <source>
        <dbReference type="ARBA" id="ARBA00022475"/>
    </source>
</evidence>
<evidence type="ECO:0000256" key="5">
    <source>
        <dbReference type="ARBA" id="ARBA00022927"/>
    </source>
</evidence>
<comment type="similarity">
    <text evidence="10">In the C-terminal section; belongs to the SecD/SecF family. SecF subfamily.</text>
</comment>
<dbReference type="FunFam" id="1.20.1640.10:FF:000024">
    <property type="entry name" value="Multifunctional fusion protein"/>
    <property type="match status" value="1"/>
</dbReference>
<dbReference type="GO" id="GO:0043952">
    <property type="term" value="P:protein transport by the Sec complex"/>
    <property type="evidence" value="ECO:0007669"/>
    <property type="project" value="UniProtKB-UniRule"/>
</dbReference>
<dbReference type="SUPFAM" id="SSF82866">
    <property type="entry name" value="Multidrug efflux transporter AcrB transmembrane domain"/>
    <property type="match status" value="1"/>
</dbReference>
<dbReference type="InterPro" id="IPR022646">
    <property type="entry name" value="SecD/SecF_CS"/>
</dbReference>
<dbReference type="PRINTS" id="PR01755">
    <property type="entry name" value="SECFTRNLCASE"/>
</dbReference>
<comment type="similarity">
    <text evidence="11">In the N-terminal section; belongs to the SecD/SecF family. SecD subfamily.</text>
</comment>
<comment type="subunit">
    <text evidence="12">Forms a complex with SecD. Part of the essential Sec protein translocation apparatus which comprises SecA, SecYEG and auxiliary proteins SecDF-YajC and YidC.</text>
</comment>
<evidence type="ECO:0000256" key="12">
    <source>
        <dbReference type="HAMAP-Rule" id="MF_01464"/>
    </source>
</evidence>
<evidence type="ECO:0000256" key="6">
    <source>
        <dbReference type="ARBA" id="ARBA00022989"/>
    </source>
</evidence>
<proteinExistence type="inferred from homology"/>
<evidence type="ECO:0000256" key="10">
    <source>
        <dbReference type="ARBA" id="ARBA00060856"/>
    </source>
</evidence>
<feature type="transmembrane region" description="Helical" evidence="12">
    <location>
        <begin position="20"/>
        <end position="39"/>
    </location>
</feature>
<evidence type="ECO:0000256" key="11">
    <source>
        <dbReference type="ARBA" id="ARBA00061053"/>
    </source>
</evidence>
<evidence type="ECO:0000256" key="9">
    <source>
        <dbReference type="ARBA" id="ARBA00059018"/>
    </source>
</evidence>
<dbReference type="RefSeq" id="WP_222872325.1">
    <property type="nucleotide sequence ID" value="NZ_CP039704.1"/>
</dbReference>
<keyword evidence="5 12" id="KW-0653">Protein transport</keyword>
<name>A0A4D7C9F4_9SPHN</name>
<keyword evidence="7 12" id="KW-0811">Translocation</keyword>
<feature type="transmembrane region" description="Helical" evidence="12">
    <location>
        <begin position="243"/>
        <end position="263"/>
    </location>
</feature>
<protein>
    <recommendedName>
        <fullName evidence="12">Protein-export membrane protein SecF</fullName>
    </recommendedName>
</protein>
<sequence length="318" mass="34518">MPLLKLVPENTNFQFQKLRYVATAVSVLLVLASIALVAIRGLNFGIDFTGGIVMEVGFSQSPNLDKLRANLNTLKVGEVSLQQFGGPNEVAIRLPQQSGGEAGQQKAVHTVEDALHAEFGKGKVTVRRVETVGGKVSGELVRTGALSIGLAMLAISLYIWLRFEWQFGVGALLSLIHDVAITMGFFALTRLEFNLNIVAAILTIVGYSLNDTIVTYDRIRENLRKYRKMDIIPLLDLSVNETLSRTIMTSLTVTVALVALVLFGGEVIRGFTIAMTLGVLIGTYSSIYIAAPMLIWMKVGPDSFIQKDDGSKAEKVGA</sequence>
<dbReference type="InterPro" id="IPR005665">
    <property type="entry name" value="SecF_bac"/>
</dbReference>
<dbReference type="AlphaFoldDB" id="A0A4D7C9F4"/>
<evidence type="ECO:0000256" key="2">
    <source>
        <dbReference type="ARBA" id="ARBA00022448"/>
    </source>
</evidence>
<keyword evidence="3 12" id="KW-1003">Cell membrane</keyword>
<dbReference type="KEGG" id="hgn:E6W36_08170"/>
<dbReference type="InterPro" id="IPR022813">
    <property type="entry name" value="SecD/SecF_arch_bac"/>
</dbReference>
<evidence type="ECO:0000313" key="15">
    <source>
        <dbReference type="Proteomes" id="UP000298714"/>
    </source>
</evidence>
<evidence type="ECO:0000256" key="8">
    <source>
        <dbReference type="ARBA" id="ARBA00023136"/>
    </source>
</evidence>
<feature type="transmembrane region" description="Helical" evidence="12">
    <location>
        <begin position="140"/>
        <end position="161"/>
    </location>
</feature>
<dbReference type="InterPro" id="IPR022645">
    <property type="entry name" value="SecD/SecF_bac"/>
</dbReference>
<dbReference type="HAMAP" id="MF_01464_B">
    <property type="entry name" value="SecF_B"/>
    <property type="match status" value="1"/>
</dbReference>
<dbReference type="GO" id="GO:0015450">
    <property type="term" value="F:protein-transporting ATPase activity"/>
    <property type="evidence" value="ECO:0007669"/>
    <property type="project" value="InterPro"/>
</dbReference>
<gene>
    <name evidence="12 14" type="primary">secF</name>
    <name evidence="14" type="ORF">E6W36_08170</name>
</gene>
<organism evidence="14 15">
    <name type="scientific">Hankyongella ginsenosidimutans</name>
    <dbReference type="NCBI Taxonomy" id="1763828"/>
    <lineage>
        <taxon>Bacteria</taxon>
        <taxon>Pseudomonadati</taxon>
        <taxon>Pseudomonadota</taxon>
        <taxon>Alphaproteobacteria</taxon>
        <taxon>Sphingomonadales</taxon>
        <taxon>Sphingomonadaceae</taxon>
        <taxon>Hankyongella</taxon>
    </lineage>
</organism>
<keyword evidence="2 12" id="KW-0813">Transport</keyword>
<dbReference type="InterPro" id="IPR055344">
    <property type="entry name" value="SecD_SecF_C_bact"/>
</dbReference>
<evidence type="ECO:0000256" key="4">
    <source>
        <dbReference type="ARBA" id="ARBA00022692"/>
    </source>
</evidence>
<evidence type="ECO:0000256" key="7">
    <source>
        <dbReference type="ARBA" id="ARBA00023010"/>
    </source>
</evidence>
<dbReference type="Gene3D" id="1.20.1640.10">
    <property type="entry name" value="Multidrug efflux transporter AcrB transmembrane domain"/>
    <property type="match status" value="1"/>
</dbReference>
<evidence type="ECO:0000313" key="14">
    <source>
        <dbReference type="EMBL" id="QCI79527.1"/>
    </source>
</evidence>
<dbReference type="PANTHER" id="PTHR30081:SF8">
    <property type="entry name" value="PROTEIN TRANSLOCASE SUBUNIT SECF"/>
    <property type="match status" value="1"/>
</dbReference>
<dbReference type="NCBIfam" id="TIGR00916">
    <property type="entry name" value="2A0604s01"/>
    <property type="match status" value="1"/>
</dbReference>
<dbReference type="GO" id="GO:0005886">
    <property type="term" value="C:plasma membrane"/>
    <property type="evidence" value="ECO:0007669"/>
    <property type="project" value="UniProtKB-SubCell"/>
</dbReference>
<dbReference type="Pfam" id="PF07549">
    <property type="entry name" value="Sec_GG"/>
    <property type="match status" value="1"/>
</dbReference>
<feature type="transmembrane region" description="Helical" evidence="12">
    <location>
        <begin position="270"/>
        <end position="291"/>
    </location>
</feature>
<keyword evidence="6 12" id="KW-1133">Transmembrane helix</keyword>
<comment type="subcellular location">
    <subcellularLocation>
        <location evidence="1 12">Cell membrane</location>
        <topology evidence="1 12">Multi-pass membrane protein</topology>
    </subcellularLocation>
</comment>
<dbReference type="NCBIfam" id="TIGR00966">
    <property type="entry name" value="transloc_SecF"/>
    <property type="match status" value="1"/>
</dbReference>